<proteinExistence type="predicted"/>
<feature type="coiled-coil region" evidence="1">
    <location>
        <begin position="136"/>
        <end position="210"/>
    </location>
</feature>
<organism evidence="2 3">
    <name type="scientific">Stentor coeruleus</name>
    <dbReference type="NCBI Taxonomy" id="5963"/>
    <lineage>
        <taxon>Eukaryota</taxon>
        <taxon>Sar</taxon>
        <taxon>Alveolata</taxon>
        <taxon>Ciliophora</taxon>
        <taxon>Postciliodesmatophora</taxon>
        <taxon>Heterotrichea</taxon>
        <taxon>Heterotrichida</taxon>
        <taxon>Stentoridae</taxon>
        <taxon>Stentor</taxon>
    </lineage>
</organism>
<dbReference type="EMBL" id="MPUH01000684">
    <property type="protein sequence ID" value="OMJ75542.1"/>
    <property type="molecule type" value="Genomic_DNA"/>
</dbReference>
<dbReference type="PANTHER" id="PTHR37473">
    <property type="entry name" value="EF-HAND DOMAIN-CONTAINING PROTEIN"/>
    <property type="match status" value="1"/>
</dbReference>
<name>A0A1R2BFI9_9CILI</name>
<evidence type="ECO:0000313" key="2">
    <source>
        <dbReference type="EMBL" id="OMJ75542.1"/>
    </source>
</evidence>
<sequence>MLQEYNDRAKLAEAKQLRKRADEDARLLANRIALLKLEEQKALKKIEETRKKTQEIVETRSRNYHVYQKLEDTKRMKDEQYSLKIEQIRQDRERISQIRQQANKNREDQINQEIRSLKISKQNNLKTIEFKKFEDLSEKVSKKNKIKEQEKEAEEKRKKLQEERAEKARAENIKKMEEQILMRKLKEERLAKLEQDELELIQRLQNTQLLQRNAYEDLETALSGNNL</sequence>
<gene>
    <name evidence="2" type="ORF">SteCoe_25276</name>
</gene>
<dbReference type="PANTHER" id="PTHR37473:SF1">
    <property type="entry name" value="EF-HAND DOMAIN-CONTAINING PROTEIN"/>
    <property type="match status" value="1"/>
</dbReference>
<dbReference type="Proteomes" id="UP000187209">
    <property type="component" value="Unassembled WGS sequence"/>
</dbReference>
<dbReference type="AlphaFoldDB" id="A0A1R2BFI9"/>
<reference evidence="2 3" key="1">
    <citation type="submission" date="2016-11" db="EMBL/GenBank/DDBJ databases">
        <title>The macronuclear genome of Stentor coeruleus: a giant cell with tiny introns.</title>
        <authorList>
            <person name="Slabodnick M."/>
            <person name="Ruby J.G."/>
            <person name="Reiff S.B."/>
            <person name="Swart E.C."/>
            <person name="Gosai S."/>
            <person name="Prabakaran S."/>
            <person name="Witkowska E."/>
            <person name="Larue G.E."/>
            <person name="Fisher S."/>
            <person name="Freeman R.M."/>
            <person name="Gunawardena J."/>
            <person name="Chu W."/>
            <person name="Stover N.A."/>
            <person name="Gregory B.D."/>
            <person name="Nowacki M."/>
            <person name="Derisi J."/>
            <person name="Roy S.W."/>
            <person name="Marshall W.F."/>
            <person name="Sood P."/>
        </authorList>
    </citation>
    <scope>NUCLEOTIDE SEQUENCE [LARGE SCALE GENOMIC DNA]</scope>
    <source>
        <strain evidence="2">WM001</strain>
    </source>
</reference>
<evidence type="ECO:0000256" key="1">
    <source>
        <dbReference type="SAM" id="Coils"/>
    </source>
</evidence>
<keyword evidence="3" id="KW-1185">Reference proteome</keyword>
<feature type="coiled-coil region" evidence="1">
    <location>
        <begin position="11"/>
        <end position="52"/>
    </location>
</feature>
<keyword evidence="1" id="KW-0175">Coiled coil</keyword>
<protein>
    <submittedName>
        <fullName evidence="2">Uncharacterized protein</fullName>
    </submittedName>
</protein>
<accession>A0A1R2BFI9</accession>
<comment type="caution">
    <text evidence="2">The sequence shown here is derived from an EMBL/GenBank/DDBJ whole genome shotgun (WGS) entry which is preliminary data.</text>
</comment>
<evidence type="ECO:0000313" key="3">
    <source>
        <dbReference type="Proteomes" id="UP000187209"/>
    </source>
</evidence>
<dbReference type="OrthoDB" id="438330at2759"/>